<dbReference type="Proteomes" id="UP000245768">
    <property type="component" value="Unassembled WGS sequence"/>
</dbReference>
<dbReference type="Gene3D" id="3.40.630.30">
    <property type="match status" value="1"/>
</dbReference>
<organism evidence="2 3">
    <name type="scientific">Acaromyces ingoldii</name>
    <dbReference type="NCBI Taxonomy" id="215250"/>
    <lineage>
        <taxon>Eukaryota</taxon>
        <taxon>Fungi</taxon>
        <taxon>Dikarya</taxon>
        <taxon>Basidiomycota</taxon>
        <taxon>Ustilaginomycotina</taxon>
        <taxon>Exobasidiomycetes</taxon>
        <taxon>Exobasidiales</taxon>
        <taxon>Cryptobasidiaceae</taxon>
        <taxon>Acaromyces</taxon>
    </lineage>
</organism>
<evidence type="ECO:0000313" key="3">
    <source>
        <dbReference type="Proteomes" id="UP000245768"/>
    </source>
</evidence>
<keyword evidence="3" id="KW-1185">Reference proteome</keyword>
<gene>
    <name evidence="2" type="ORF">FA10DRAFT_303887</name>
</gene>
<dbReference type="Pfam" id="PF13673">
    <property type="entry name" value="Acetyltransf_10"/>
    <property type="match status" value="1"/>
</dbReference>
<dbReference type="CDD" id="cd04301">
    <property type="entry name" value="NAT_SF"/>
    <property type="match status" value="1"/>
</dbReference>
<sequence>MTHVREVREGDLATIASHCAEARYPLNEQMLRRMILHPQTRYLCLVDDEDDERILCSCVLTSVGGRALYLAMFVTPSQHRRRGYGVALIRWLLADVQQSNDSVDRVFLGASPMSKAIFEREGFVPEEGSCNKLSMPGTVAPDAREGFLSTRLDQLPDPVQCQLADMCDQGGRLQRWSLYASILAEATVHILFDQTTERQDKVVAWLATRPDGKERTTLGPLMAYDVDVASRLVGMVVRPLTRNGGPVQTVDAFTDPRSNRKSQLQESLLSRGWQLQKGFPLMTHRLARDKGEGVNTAAAPGLALHLMHPVCGVL</sequence>
<protein>
    <recommendedName>
        <fullName evidence="1">N-acetyltransferase domain-containing protein</fullName>
    </recommendedName>
</protein>
<evidence type="ECO:0000313" key="2">
    <source>
        <dbReference type="EMBL" id="PWN87800.1"/>
    </source>
</evidence>
<dbReference type="InterPro" id="IPR016181">
    <property type="entry name" value="Acyl_CoA_acyltransferase"/>
</dbReference>
<evidence type="ECO:0000259" key="1">
    <source>
        <dbReference type="PROSITE" id="PS51186"/>
    </source>
</evidence>
<proteinExistence type="predicted"/>
<dbReference type="EMBL" id="KZ819639">
    <property type="protein sequence ID" value="PWN87800.1"/>
    <property type="molecule type" value="Genomic_DNA"/>
</dbReference>
<dbReference type="AlphaFoldDB" id="A0A316YDY5"/>
<name>A0A316YDY5_9BASI</name>
<dbReference type="GeneID" id="37047212"/>
<feature type="domain" description="N-acetyltransferase" evidence="1">
    <location>
        <begin position="2"/>
        <end position="145"/>
    </location>
</feature>
<dbReference type="GO" id="GO:0016747">
    <property type="term" value="F:acyltransferase activity, transferring groups other than amino-acyl groups"/>
    <property type="evidence" value="ECO:0007669"/>
    <property type="project" value="InterPro"/>
</dbReference>
<dbReference type="SUPFAM" id="SSF55729">
    <property type="entry name" value="Acyl-CoA N-acyltransferases (Nat)"/>
    <property type="match status" value="1"/>
</dbReference>
<accession>A0A316YDY5</accession>
<dbReference type="RefSeq" id="XP_025374998.1">
    <property type="nucleotide sequence ID" value="XM_025525296.1"/>
</dbReference>
<dbReference type="InterPro" id="IPR000182">
    <property type="entry name" value="GNAT_dom"/>
</dbReference>
<reference evidence="2 3" key="1">
    <citation type="journal article" date="2018" name="Mol. Biol. Evol.">
        <title>Broad Genomic Sampling Reveals a Smut Pathogenic Ancestry of the Fungal Clade Ustilaginomycotina.</title>
        <authorList>
            <person name="Kijpornyongpan T."/>
            <person name="Mondo S.J."/>
            <person name="Barry K."/>
            <person name="Sandor L."/>
            <person name="Lee J."/>
            <person name="Lipzen A."/>
            <person name="Pangilinan J."/>
            <person name="LaButti K."/>
            <person name="Hainaut M."/>
            <person name="Henrissat B."/>
            <person name="Grigoriev I.V."/>
            <person name="Spatafora J.W."/>
            <person name="Aime M.C."/>
        </authorList>
    </citation>
    <scope>NUCLEOTIDE SEQUENCE [LARGE SCALE GENOMIC DNA]</scope>
    <source>
        <strain evidence="2 3">MCA 4198</strain>
    </source>
</reference>
<dbReference type="PROSITE" id="PS51186">
    <property type="entry name" value="GNAT"/>
    <property type="match status" value="1"/>
</dbReference>
<dbReference type="InParanoid" id="A0A316YDY5"/>